<sequence>MTCSALSNRSKADSRGMATSLNARIERIRSRVYDEPRGDVLPEEKWRRTDDRVWRRPAAGELQTADVGRQTAVGGDVKIGRPGYRVTKQYDPETKQRSLLFQIEYPEIEDNAKPRHRVMSSYEQRVQPFDRRYQYLLFAAEPYEIIAFKVPSTEIDKSTPKFFSHWDPDSKMFTLQVYFKTKPLEVNKPPPPPAANDTTAPGAPQRPLPPPPHASAPPPPPPQGLPNPPRGPPPPGSLPPPPPSMGNGPRPMPPGGNPMAPPPPPGGSGTMGNFTPRPLPNPAQGFPGHQMQGQGMHPPPNMGQ</sequence>
<keyword evidence="1" id="KW-0479">Metal-binding</keyword>
<dbReference type="PANTHER" id="PTHR23205:SF0">
    <property type="entry name" value="SPLICING FACTOR 3A SUBUNIT 2"/>
    <property type="match status" value="1"/>
</dbReference>
<accession>A0A6A2ZGE8</accession>
<dbReference type="SMART" id="SM01050">
    <property type="entry name" value="CactinC_cactus"/>
    <property type="match status" value="1"/>
</dbReference>
<gene>
    <name evidence="7" type="ORF">F3Y22_tig00110929pilonHSYRG00034</name>
</gene>
<dbReference type="AlphaFoldDB" id="A0A6A2ZGE8"/>
<evidence type="ECO:0000256" key="5">
    <source>
        <dbReference type="SAM" id="MobiDB-lite"/>
    </source>
</evidence>
<dbReference type="InterPro" id="IPR052092">
    <property type="entry name" value="SF3A2"/>
</dbReference>
<name>A0A6A2ZGE8_HIBSY</name>
<dbReference type="FunFam" id="2.60.40.2690:FF:000002">
    <property type="entry name" value="Splicing factor 3a subunit 2"/>
    <property type="match status" value="1"/>
</dbReference>
<organism evidence="7 8">
    <name type="scientific">Hibiscus syriacus</name>
    <name type="common">Rose of Sharon</name>
    <dbReference type="NCBI Taxonomy" id="106335"/>
    <lineage>
        <taxon>Eukaryota</taxon>
        <taxon>Viridiplantae</taxon>
        <taxon>Streptophyta</taxon>
        <taxon>Embryophyta</taxon>
        <taxon>Tracheophyta</taxon>
        <taxon>Spermatophyta</taxon>
        <taxon>Magnoliopsida</taxon>
        <taxon>eudicotyledons</taxon>
        <taxon>Gunneridae</taxon>
        <taxon>Pentapetalae</taxon>
        <taxon>rosids</taxon>
        <taxon>malvids</taxon>
        <taxon>Malvales</taxon>
        <taxon>Malvaceae</taxon>
        <taxon>Malvoideae</taxon>
        <taxon>Hibiscus</taxon>
    </lineage>
</organism>
<dbReference type="GO" id="GO:0005686">
    <property type="term" value="C:U2 snRNP"/>
    <property type="evidence" value="ECO:0007669"/>
    <property type="project" value="TreeGrafter"/>
</dbReference>
<dbReference type="GO" id="GO:0008270">
    <property type="term" value="F:zinc ion binding"/>
    <property type="evidence" value="ECO:0007669"/>
    <property type="project" value="UniProtKB-KW"/>
</dbReference>
<evidence type="ECO:0000256" key="3">
    <source>
        <dbReference type="ARBA" id="ARBA00022833"/>
    </source>
</evidence>
<dbReference type="GO" id="GO:0000245">
    <property type="term" value="P:spliceosomal complex assembly"/>
    <property type="evidence" value="ECO:0007669"/>
    <property type="project" value="TreeGrafter"/>
</dbReference>
<dbReference type="Pfam" id="PF16835">
    <property type="entry name" value="SF3A2"/>
    <property type="match status" value="1"/>
</dbReference>
<evidence type="ECO:0000313" key="7">
    <source>
        <dbReference type="EMBL" id="KAE8690045.1"/>
    </source>
</evidence>
<evidence type="ECO:0000259" key="6">
    <source>
        <dbReference type="Pfam" id="PF16835"/>
    </source>
</evidence>
<evidence type="ECO:0000256" key="1">
    <source>
        <dbReference type="ARBA" id="ARBA00022723"/>
    </source>
</evidence>
<keyword evidence="3" id="KW-0862">Zinc</keyword>
<proteinExistence type="predicted"/>
<dbReference type="GO" id="GO:0071013">
    <property type="term" value="C:catalytic step 2 spliceosome"/>
    <property type="evidence" value="ECO:0007669"/>
    <property type="project" value="TreeGrafter"/>
</dbReference>
<dbReference type="GO" id="GO:0071004">
    <property type="term" value="C:U2-type prespliceosome"/>
    <property type="evidence" value="ECO:0007669"/>
    <property type="project" value="TreeGrafter"/>
</dbReference>
<comment type="caution">
    <text evidence="7">The sequence shown here is derived from an EMBL/GenBank/DDBJ whole genome shotgun (WGS) entry which is preliminary data.</text>
</comment>
<keyword evidence="8" id="KW-1185">Reference proteome</keyword>
<dbReference type="InterPro" id="IPR031781">
    <property type="entry name" value="SF3A2_dom"/>
</dbReference>
<protein>
    <submittedName>
        <fullName evidence="7">Phosphatidylinositol 4-phosphate 5-kinase 9-like</fullName>
    </submittedName>
</protein>
<feature type="region of interest" description="Disordered" evidence="5">
    <location>
        <begin position="184"/>
        <end position="304"/>
    </location>
</feature>
<evidence type="ECO:0000256" key="2">
    <source>
        <dbReference type="ARBA" id="ARBA00022771"/>
    </source>
</evidence>
<keyword evidence="4" id="KW-0539">Nucleus</keyword>
<feature type="domain" description="SF3A2" evidence="6">
    <location>
        <begin position="79"/>
        <end position="173"/>
    </location>
</feature>
<dbReference type="GO" id="GO:0016301">
    <property type="term" value="F:kinase activity"/>
    <property type="evidence" value="ECO:0007669"/>
    <property type="project" value="UniProtKB-KW"/>
</dbReference>
<keyword evidence="2" id="KW-0863">Zinc-finger</keyword>
<dbReference type="EMBL" id="VEPZ02001165">
    <property type="protein sequence ID" value="KAE8690045.1"/>
    <property type="molecule type" value="Genomic_DNA"/>
</dbReference>
<feature type="compositionally biased region" description="Pro residues" evidence="5">
    <location>
        <begin position="204"/>
        <end position="266"/>
    </location>
</feature>
<dbReference type="Proteomes" id="UP000436088">
    <property type="component" value="Unassembled WGS sequence"/>
</dbReference>
<dbReference type="Gene3D" id="2.60.40.2690">
    <property type="match status" value="1"/>
</dbReference>
<reference evidence="7" key="1">
    <citation type="submission" date="2019-09" db="EMBL/GenBank/DDBJ databases">
        <title>Draft genome information of white flower Hibiscus syriacus.</title>
        <authorList>
            <person name="Kim Y.-M."/>
        </authorList>
    </citation>
    <scope>NUCLEOTIDE SEQUENCE [LARGE SCALE GENOMIC DNA]</scope>
    <source>
        <strain evidence="7">YM2019G1</strain>
    </source>
</reference>
<evidence type="ECO:0000313" key="8">
    <source>
        <dbReference type="Proteomes" id="UP000436088"/>
    </source>
</evidence>
<dbReference type="PANTHER" id="PTHR23205">
    <property type="entry name" value="SPLICING FACTOR 3A SUBUNIT 2"/>
    <property type="match status" value="1"/>
</dbReference>
<evidence type="ECO:0000256" key="4">
    <source>
        <dbReference type="ARBA" id="ARBA00023242"/>
    </source>
</evidence>